<proteinExistence type="predicted"/>
<dbReference type="Proteomes" id="UP000619260">
    <property type="component" value="Unassembled WGS sequence"/>
</dbReference>
<dbReference type="GO" id="GO:0016020">
    <property type="term" value="C:membrane"/>
    <property type="evidence" value="ECO:0007669"/>
    <property type="project" value="TreeGrafter"/>
</dbReference>
<keyword evidence="2" id="KW-0378">Hydrolase</keyword>
<dbReference type="InterPro" id="IPR000073">
    <property type="entry name" value="AB_hydrolase_1"/>
</dbReference>
<organism evidence="2 3">
    <name type="scientific">Virgisporangium aliadipatigenens</name>
    <dbReference type="NCBI Taxonomy" id="741659"/>
    <lineage>
        <taxon>Bacteria</taxon>
        <taxon>Bacillati</taxon>
        <taxon>Actinomycetota</taxon>
        <taxon>Actinomycetes</taxon>
        <taxon>Micromonosporales</taxon>
        <taxon>Micromonosporaceae</taxon>
        <taxon>Virgisporangium</taxon>
    </lineage>
</organism>
<dbReference type="Gene3D" id="3.40.50.1820">
    <property type="entry name" value="alpha/beta hydrolase"/>
    <property type="match status" value="1"/>
</dbReference>
<keyword evidence="3" id="KW-1185">Reference proteome</keyword>
<dbReference type="PANTHER" id="PTHR43798">
    <property type="entry name" value="MONOACYLGLYCEROL LIPASE"/>
    <property type="match status" value="1"/>
</dbReference>
<accession>A0A8J3YEL5</accession>
<dbReference type="PANTHER" id="PTHR43798:SF33">
    <property type="entry name" value="HYDROLASE, PUTATIVE (AFU_ORTHOLOGUE AFUA_2G14860)-RELATED"/>
    <property type="match status" value="1"/>
</dbReference>
<evidence type="ECO:0000259" key="1">
    <source>
        <dbReference type="Pfam" id="PF00561"/>
    </source>
</evidence>
<dbReference type="Pfam" id="PF00561">
    <property type="entry name" value="Abhydrolase_1"/>
    <property type="match status" value="1"/>
</dbReference>
<name>A0A8J3YEL5_9ACTN</name>
<dbReference type="EMBL" id="BOPF01000002">
    <property type="protein sequence ID" value="GIJ43714.1"/>
    <property type="molecule type" value="Genomic_DNA"/>
</dbReference>
<sequence>MDPTYPTPAIAGVTHHTAAVNGTELHYVSAGDAGSPILLVHGFPESWWAFHKVIPLLAERHRVFAVDLRGFGDSSHAAGDYGSAVAAEDLHRLIAHLGVGPVHLTGQDISGGTVFRLAATHPGDVASLTAIEMGLAGFGLEGFADVTNGGSWHIGVLAAPGIPELLLTGREREFLGGWAFPGMTAVAGAITDADVTEFVRVYARTDGWRGAAGLYASMLTEGEELRALAAAAPLTVPTLAIGGFGGRFTENTLNRVSAAPARSVLLEGVGHYVALEAPEALAAALLAFVADVDGVADEDHPTGVPGNGTVHSGR</sequence>
<evidence type="ECO:0000313" key="2">
    <source>
        <dbReference type="EMBL" id="GIJ43714.1"/>
    </source>
</evidence>
<feature type="domain" description="AB hydrolase-1" evidence="1">
    <location>
        <begin position="36"/>
        <end position="132"/>
    </location>
</feature>
<dbReference type="RefSeq" id="WP_239151777.1">
    <property type="nucleotide sequence ID" value="NZ_BOPF01000002.1"/>
</dbReference>
<gene>
    <name evidence="2" type="ORF">Val02_06000</name>
</gene>
<dbReference type="InterPro" id="IPR050266">
    <property type="entry name" value="AB_hydrolase_sf"/>
</dbReference>
<dbReference type="InterPro" id="IPR029058">
    <property type="entry name" value="AB_hydrolase_fold"/>
</dbReference>
<dbReference type="AlphaFoldDB" id="A0A8J3YEL5"/>
<dbReference type="GO" id="GO:0047372">
    <property type="term" value="F:monoacylglycerol lipase activity"/>
    <property type="evidence" value="ECO:0007669"/>
    <property type="project" value="TreeGrafter"/>
</dbReference>
<reference evidence="2" key="1">
    <citation type="submission" date="2021-01" db="EMBL/GenBank/DDBJ databases">
        <title>Whole genome shotgun sequence of Virgisporangium aliadipatigenens NBRC 105644.</title>
        <authorList>
            <person name="Komaki H."/>
            <person name="Tamura T."/>
        </authorList>
    </citation>
    <scope>NUCLEOTIDE SEQUENCE</scope>
    <source>
        <strain evidence="2">NBRC 105644</strain>
    </source>
</reference>
<comment type="caution">
    <text evidence="2">The sequence shown here is derived from an EMBL/GenBank/DDBJ whole genome shotgun (WGS) entry which is preliminary data.</text>
</comment>
<dbReference type="GO" id="GO:0046464">
    <property type="term" value="P:acylglycerol catabolic process"/>
    <property type="evidence" value="ECO:0007669"/>
    <property type="project" value="TreeGrafter"/>
</dbReference>
<protein>
    <submittedName>
        <fullName evidence="2">Alpha/beta hydrolase</fullName>
    </submittedName>
</protein>
<evidence type="ECO:0000313" key="3">
    <source>
        <dbReference type="Proteomes" id="UP000619260"/>
    </source>
</evidence>
<dbReference type="SUPFAM" id="SSF53474">
    <property type="entry name" value="alpha/beta-Hydrolases"/>
    <property type="match status" value="1"/>
</dbReference>